<reference evidence="2 3" key="1">
    <citation type="submission" date="2018-08" db="EMBL/GenBank/DDBJ databases">
        <title>Paraburkholderia sp. DHOM06 isolated from forest soil.</title>
        <authorList>
            <person name="Gao Z.-H."/>
            <person name="Qiu L.-H."/>
        </authorList>
    </citation>
    <scope>NUCLEOTIDE SEQUENCE [LARGE SCALE GENOMIC DNA]</scope>
    <source>
        <strain evidence="2 3">DHOM06</strain>
    </source>
</reference>
<sequence>MALQTWAENLLSLSLSAGGDRLIHTPMLRERVEGCESFAVRYLSKVTAVATQGFEENDAAAKAEAHRALFALYELQLCRPDDEAAPNQHDPLLYSVRNLLERAWLAAERAALVPCAAESPARTVNTIARLCKAHDASSHRLFDYLAVQADRIAMQRFFASDSALNIRFFDLLALSMVGSEEFTRPELVQNLWDESGRGNRNEAHVHTFRDLLDTCGLTQMRFNQIGALPWQGYAGHNLFMMTALSREHYWKLLGVMAVTELIDPASYEKVVHGCRRLGFAGDAYRYYSEHVEIDVVHGQGWLQNVIVPLIERTPAAAADVVFGAQLRLASCEQYYDCLLSLLEQTQYSMA</sequence>
<evidence type="ECO:0000313" key="3">
    <source>
        <dbReference type="Proteomes" id="UP000256838"/>
    </source>
</evidence>
<dbReference type="SUPFAM" id="SSF48613">
    <property type="entry name" value="Heme oxygenase-like"/>
    <property type="match status" value="1"/>
</dbReference>
<protein>
    <submittedName>
        <fullName evidence="2">Iron-containing redox enzyme family protein</fullName>
    </submittedName>
</protein>
<name>A0A3D8JNZ4_9BURK</name>
<dbReference type="Pfam" id="PF14518">
    <property type="entry name" value="Haem_oxygenas_2"/>
    <property type="match status" value="1"/>
</dbReference>
<comment type="caution">
    <text evidence="2">The sequence shown here is derived from an EMBL/GenBank/DDBJ whole genome shotgun (WGS) entry which is preliminary data.</text>
</comment>
<dbReference type="PANTHER" id="PTHR40279">
    <property type="entry name" value="PQQC-LIKE PROTEIN"/>
    <property type="match status" value="1"/>
</dbReference>
<keyword evidence="3" id="KW-1185">Reference proteome</keyword>
<dbReference type="GO" id="GO:0016491">
    <property type="term" value="F:oxidoreductase activity"/>
    <property type="evidence" value="ECO:0007669"/>
    <property type="project" value="UniProtKB-KW"/>
</dbReference>
<gene>
    <name evidence="2" type="ORF">DWV00_33495</name>
</gene>
<dbReference type="Proteomes" id="UP000256838">
    <property type="component" value="Unassembled WGS sequence"/>
</dbReference>
<dbReference type="InterPro" id="IPR016084">
    <property type="entry name" value="Haem_Oase-like_multi-hlx"/>
</dbReference>
<dbReference type="OrthoDB" id="277294at2"/>
<proteinExistence type="predicted"/>
<keyword evidence="1" id="KW-0560">Oxidoreductase</keyword>
<dbReference type="AlphaFoldDB" id="A0A3D8JNZ4"/>
<organism evidence="2 3">
    <name type="scientific">Trinickia dinghuensis</name>
    <dbReference type="NCBI Taxonomy" id="2291023"/>
    <lineage>
        <taxon>Bacteria</taxon>
        <taxon>Pseudomonadati</taxon>
        <taxon>Pseudomonadota</taxon>
        <taxon>Betaproteobacteria</taxon>
        <taxon>Burkholderiales</taxon>
        <taxon>Burkholderiaceae</taxon>
        <taxon>Trinickia</taxon>
    </lineage>
</organism>
<dbReference type="Gene3D" id="1.20.910.10">
    <property type="entry name" value="Heme oxygenase-like"/>
    <property type="match status" value="1"/>
</dbReference>
<dbReference type="EMBL" id="QRGA01000038">
    <property type="protein sequence ID" value="RDU94532.1"/>
    <property type="molecule type" value="Genomic_DNA"/>
</dbReference>
<dbReference type="InterPro" id="IPR039068">
    <property type="entry name" value="PqqC-like"/>
</dbReference>
<dbReference type="RefSeq" id="WP_115537898.1">
    <property type="nucleotide sequence ID" value="NZ_QRGA01000038.1"/>
</dbReference>
<dbReference type="PANTHER" id="PTHR40279:SF3">
    <property type="entry name" value="4-AMINOBENZOATE SYNTHASE"/>
    <property type="match status" value="1"/>
</dbReference>
<evidence type="ECO:0000313" key="2">
    <source>
        <dbReference type="EMBL" id="RDU94532.1"/>
    </source>
</evidence>
<dbReference type="SMART" id="SM01236">
    <property type="entry name" value="Haem_oxygenase_2"/>
    <property type="match status" value="1"/>
</dbReference>
<evidence type="ECO:0000256" key="1">
    <source>
        <dbReference type="ARBA" id="ARBA00023002"/>
    </source>
</evidence>
<accession>A0A3D8JNZ4</accession>